<proteinExistence type="predicted"/>
<name>A0A062V6L3_9EURY</name>
<sequence length="72" mass="8965">MQKFYQENKEHLHVVYFPSYSPELDPIEQSWRAAKKWLAIRYWENKRELKRQLIKAFEEGITMIPIYDYLRT</sequence>
<dbReference type="InterPro" id="IPR038717">
    <property type="entry name" value="Tc1-like_DDE_dom"/>
</dbReference>
<accession>A0A062V6L3</accession>
<dbReference type="InterPro" id="IPR036397">
    <property type="entry name" value="RNaseH_sf"/>
</dbReference>
<comment type="caution">
    <text evidence="2">The sequence shown here is derived from an EMBL/GenBank/DDBJ whole genome shotgun (WGS) entry which is preliminary data.</text>
</comment>
<dbReference type="AlphaFoldDB" id="A0A062V6L3"/>
<keyword evidence="3" id="KW-1185">Reference proteome</keyword>
<dbReference type="Gene3D" id="3.30.420.10">
    <property type="entry name" value="Ribonuclease H-like superfamily/Ribonuclease H"/>
    <property type="match status" value="1"/>
</dbReference>
<dbReference type="Pfam" id="PF13358">
    <property type="entry name" value="DDE_3"/>
    <property type="match status" value="1"/>
</dbReference>
<dbReference type="GO" id="GO:0003676">
    <property type="term" value="F:nucleic acid binding"/>
    <property type="evidence" value="ECO:0007669"/>
    <property type="project" value="InterPro"/>
</dbReference>
<reference evidence="2 3" key="1">
    <citation type="journal article" date="2013" name="Nature">
        <title>Anaerobic oxidation of methane coupled to nitrate reduction in a novel archaeal lineage.</title>
        <authorList>
            <person name="Haroon M.F."/>
            <person name="Hu S."/>
            <person name="Shi Y."/>
            <person name="Imelfort M."/>
            <person name="Keller J."/>
            <person name="Hugenholtz P."/>
            <person name="Yuan Z."/>
            <person name="Tyson G.W."/>
        </authorList>
    </citation>
    <scope>NUCLEOTIDE SEQUENCE [LARGE SCALE GENOMIC DNA]</scope>
    <source>
        <strain evidence="2 3">ANME-2d</strain>
    </source>
</reference>
<evidence type="ECO:0000313" key="2">
    <source>
        <dbReference type="EMBL" id="KCZ71030.1"/>
    </source>
</evidence>
<gene>
    <name evidence="2" type="ORF">ANME2D_03060</name>
</gene>
<dbReference type="Proteomes" id="UP000027153">
    <property type="component" value="Unassembled WGS sequence"/>
</dbReference>
<evidence type="ECO:0000259" key="1">
    <source>
        <dbReference type="Pfam" id="PF13358"/>
    </source>
</evidence>
<organism evidence="2 3">
    <name type="scientific">Candidatus Methanoperedens nitratireducens</name>
    <dbReference type="NCBI Taxonomy" id="1392998"/>
    <lineage>
        <taxon>Archaea</taxon>
        <taxon>Methanobacteriati</taxon>
        <taxon>Methanobacteriota</taxon>
        <taxon>Stenosarchaea group</taxon>
        <taxon>Methanomicrobia</taxon>
        <taxon>Methanosarcinales</taxon>
        <taxon>ANME-2 cluster</taxon>
        <taxon>Candidatus Methanoperedentaceae</taxon>
        <taxon>Candidatus Methanoperedens</taxon>
    </lineage>
</organism>
<protein>
    <recommendedName>
        <fullName evidence="1">Tc1-like transposase DDE domain-containing protein</fullName>
    </recommendedName>
</protein>
<evidence type="ECO:0000313" key="3">
    <source>
        <dbReference type="Proteomes" id="UP000027153"/>
    </source>
</evidence>
<feature type="domain" description="Tc1-like transposase DDE" evidence="1">
    <location>
        <begin position="2"/>
        <end position="50"/>
    </location>
</feature>
<dbReference type="EMBL" id="JMIY01000007">
    <property type="protein sequence ID" value="KCZ71030.1"/>
    <property type="molecule type" value="Genomic_DNA"/>
</dbReference>